<dbReference type="AlphaFoldDB" id="A0AAD7LIE2"/>
<keyword evidence="5" id="KW-1185">Reference proteome</keyword>
<dbReference type="SMART" id="SM00743">
    <property type="entry name" value="Agenet"/>
    <property type="match status" value="2"/>
</dbReference>
<reference evidence="4" key="1">
    <citation type="journal article" date="2023" name="Science">
        <title>Elucidation of the pathway for biosynthesis of saponin adjuvants from the soapbark tree.</title>
        <authorList>
            <person name="Reed J."/>
            <person name="Orme A."/>
            <person name="El-Demerdash A."/>
            <person name="Owen C."/>
            <person name="Martin L.B.B."/>
            <person name="Misra R.C."/>
            <person name="Kikuchi S."/>
            <person name="Rejzek M."/>
            <person name="Martin A.C."/>
            <person name="Harkess A."/>
            <person name="Leebens-Mack J."/>
            <person name="Louveau T."/>
            <person name="Stephenson M.J."/>
            <person name="Osbourn A."/>
        </authorList>
    </citation>
    <scope>NUCLEOTIDE SEQUENCE</scope>
    <source>
        <strain evidence="4">S10</strain>
    </source>
</reference>
<dbReference type="PANTHER" id="PTHR31917">
    <property type="entry name" value="AGENET DOMAIN-CONTAINING PROTEIN-RELATED"/>
    <property type="match status" value="1"/>
</dbReference>
<dbReference type="InterPro" id="IPR036142">
    <property type="entry name" value="ENT_dom-like_sf"/>
</dbReference>
<dbReference type="PROSITE" id="PS51138">
    <property type="entry name" value="ENT"/>
    <property type="match status" value="1"/>
</dbReference>
<dbReference type="Pfam" id="PF03735">
    <property type="entry name" value="ENT"/>
    <property type="match status" value="1"/>
</dbReference>
<evidence type="ECO:0000313" key="4">
    <source>
        <dbReference type="EMBL" id="KAJ7958749.1"/>
    </source>
</evidence>
<name>A0AAD7LIE2_QUISA</name>
<evidence type="ECO:0000256" key="1">
    <source>
        <dbReference type="ARBA" id="ARBA00004123"/>
    </source>
</evidence>
<accession>A0AAD7LIE2</accession>
<dbReference type="Proteomes" id="UP001163823">
    <property type="component" value="Chromosome 8"/>
</dbReference>
<organism evidence="4 5">
    <name type="scientific">Quillaja saponaria</name>
    <name type="common">Soap bark tree</name>
    <dbReference type="NCBI Taxonomy" id="32244"/>
    <lineage>
        <taxon>Eukaryota</taxon>
        <taxon>Viridiplantae</taxon>
        <taxon>Streptophyta</taxon>
        <taxon>Embryophyta</taxon>
        <taxon>Tracheophyta</taxon>
        <taxon>Spermatophyta</taxon>
        <taxon>Magnoliopsida</taxon>
        <taxon>eudicotyledons</taxon>
        <taxon>Gunneridae</taxon>
        <taxon>Pentapetalae</taxon>
        <taxon>rosids</taxon>
        <taxon>fabids</taxon>
        <taxon>Fabales</taxon>
        <taxon>Quillajaceae</taxon>
        <taxon>Quillaja</taxon>
    </lineage>
</organism>
<evidence type="ECO:0000256" key="2">
    <source>
        <dbReference type="ARBA" id="ARBA00023242"/>
    </source>
</evidence>
<dbReference type="GO" id="GO:0005634">
    <property type="term" value="C:nucleus"/>
    <property type="evidence" value="ECO:0007669"/>
    <property type="project" value="UniProtKB-SubCell"/>
</dbReference>
<dbReference type="SMART" id="SM01191">
    <property type="entry name" value="ENT"/>
    <property type="match status" value="1"/>
</dbReference>
<dbReference type="EMBL" id="JARAOO010000008">
    <property type="protein sequence ID" value="KAJ7958749.1"/>
    <property type="molecule type" value="Genomic_DNA"/>
</dbReference>
<dbReference type="KEGG" id="qsa:O6P43_019422"/>
<evidence type="ECO:0000259" key="3">
    <source>
        <dbReference type="PROSITE" id="PS51138"/>
    </source>
</evidence>
<dbReference type="InterPro" id="IPR014002">
    <property type="entry name" value="Agenet_dom_plant"/>
</dbReference>
<dbReference type="Gene3D" id="1.10.1240.40">
    <property type="entry name" value="ENT domain"/>
    <property type="match status" value="1"/>
</dbReference>
<gene>
    <name evidence="4" type="ORF">O6P43_019422</name>
</gene>
<proteinExistence type="predicted"/>
<feature type="domain" description="ENT" evidence="3">
    <location>
        <begin position="345"/>
        <end position="412"/>
    </location>
</feature>
<dbReference type="InterPro" id="IPR008395">
    <property type="entry name" value="Agenet-like_dom"/>
</dbReference>
<dbReference type="InterPro" id="IPR005491">
    <property type="entry name" value="ENT_dom"/>
</dbReference>
<keyword evidence="2" id="KW-0539">Nucleus</keyword>
<comment type="caution">
    <text evidence="4">The sequence shown here is derived from an EMBL/GenBank/DDBJ whole genome shotgun (WGS) entry which is preliminary data.</text>
</comment>
<dbReference type="SUPFAM" id="SSF158639">
    <property type="entry name" value="ENT-like"/>
    <property type="match status" value="1"/>
</dbReference>
<dbReference type="PANTHER" id="PTHR31917:SF146">
    <property type="entry name" value="PLANT TUDOR-LIKE RNA-BINDING PROTEIN-RELATED"/>
    <property type="match status" value="1"/>
</dbReference>
<comment type="subcellular location">
    <subcellularLocation>
        <location evidence="1">Nucleus</location>
    </subcellularLocation>
</comment>
<protein>
    <submittedName>
        <fullName evidence="4">Plant tudor-like RNA-binding protein</fullName>
    </submittedName>
</protein>
<evidence type="ECO:0000313" key="5">
    <source>
        <dbReference type="Proteomes" id="UP001163823"/>
    </source>
</evidence>
<dbReference type="Pfam" id="PF05641">
    <property type="entry name" value="Agenet"/>
    <property type="match status" value="1"/>
</dbReference>
<sequence length="412" mass="45925">MRFKKGSRVEVLSNEDVPLGEWRCGEIISGNGRTYSVQFDCSSMTSKAIVERVPRKAIRPYPSLVRSINSWSVNDIVEIYNVGSWKGAVVSSVLGGDYYVVRLLGSCEEFRTHKSNTRVRQSWQDNHWAVIGKRSRNCEVGRWSIPTSSNSCKMTYEVPQVDIGIKQQAQNDCLHVQTDSNFQESHLVSFRSLKRVSSCCSSNVEAYPRKMRAIEKAGERQQFLAVSPRPVLEKVDAVAYPCENMGEKYTHGSFNNRKVGNYDLGGGNPDGVLAHFVVKCSEPNDSDSDACSVGSCSAINNDTNKLSSHILAGLCDDADTLCSDSESLDVGDEEETCPFPPKDDVEARIHRLEMHAYRSTLEAMYASGPLSWELEALLTNLRISLHISNDEHSLELRNLISSGNKCPYYLNV</sequence>